<feature type="region of interest" description="Disordered" evidence="8">
    <location>
        <begin position="1"/>
        <end position="26"/>
    </location>
</feature>
<evidence type="ECO:0000256" key="3">
    <source>
        <dbReference type="ARBA" id="ARBA00022475"/>
    </source>
</evidence>
<evidence type="ECO:0000256" key="7">
    <source>
        <dbReference type="ARBA" id="ARBA00023251"/>
    </source>
</evidence>
<feature type="transmembrane region" description="Helical" evidence="9">
    <location>
        <begin position="252"/>
        <end position="269"/>
    </location>
</feature>
<dbReference type="PANTHER" id="PTHR42718:SF46">
    <property type="entry name" value="BLR6921 PROTEIN"/>
    <property type="match status" value="1"/>
</dbReference>
<keyword evidence="2" id="KW-0813">Transport</keyword>
<dbReference type="SUPFAM" id="SSF103473">
    <property type="entry name" value="MFS general substrate transporter"/>
    <property type="match status" value="1"/>
</dbReference>
<dbReference type="InterPro" id="IPR020846">
    <property type="entry name" value="MFS_dom"/>
</dbReference>
<evidence type="ECO:0000256" key="8">
    <source>
        <dbReference type="SAM" id="MobiDB-lite"/>
    </source>
</evidence>
<comment type="caution">
    <text evidence="11">The sequence shown here is derived from an EMBL/GenBank/DDBJ whole genome shotgun (WGS) entry which is preliminary data.</text>
</comment>
<evidence type="ECO:0000256" key="1">
    <source>
        <dbReference type="ARBA" id="ARBA00004651"/>
    </source>
</evidence>
<feature type="domain" description="Major facilitator superfamily (MFS) profile" evidence="10">
    <location>
        <begin position="35"/>
        <end position="481"/>
    </location>
</feature>
<feature type="transmembrane region" description="Helical" evidence="9">
    <location>
        <begin position="159"/>
        <end position="177"/>
    </location>
</feature>
<feature type="transmembrane region" description="Helical" evidence="9">
    <location>
        <begin position="100"/>
        <end position="120"/>
    </location>
</feature>
<keyword evidence="6 9" id="KW-0472">Membrane</keyword>
<dbReference type="CDD" id="cd17321">
    <property type="entry name" value="MFS_MMR_MDR_like"/>
    <property type="match status" value="1"/>
</dbReference>
<feature type="transmembrane region" description="Helical" evidence="9">
    <location>
        <begin position="354"/>
        <end position="373"/>
    </location>
</feature>
<dbReference type="InterPro" id="IPR036259">
    <property type="entry name" value="MFS_trans_sf"/>
</dbReference>
<dbReference type="PROSITE" id="PS50850">
    <property type="entry name" value="MFS"/>
    <property type="match status" value="1"/>
</dbReference>
<feature type="transmembrane region" description="Helical" evidence="9">
    <location>
        <begin position="33"/>
        <end position="57"/>
    </location>
</feature>
<evidence type="ECO:0000259" key="10">
    <source>
        <dbReference type="PROSITE" id="PS50850"/>
    </source>
</evidence>
<feature type="transmembrane region" description="Helical" evidence="9">
    <location>
        <begin position="221"/>
        <end position="240"/>
    </location>
</feature>
<keyword evidence="4 9" id="KW-0812">Transmembrane</keyword>
<gene>
    <name evidence="11" type="ORF">GCM10023205_37670</name>
</gene>
<dbReference type="Pfam" id="PF07690">
    <property type="entry name" value="MFS_1"/>
    <property type="match status" value="1"/>
</dbReference>
<feature type="transmembrane region" description="Helical" evidence="9">
    <location>
        <begin position="189"/>
        <end position="209"/>
    </location>
</feature>
<dbReference type="InterPro" id="IPR011701">
    <property type="entry name" value="MFS"/>
</dbReference>
<organism evidence="11 12">
    <name type="scientific">Yinghuangia aomiensis</name>
    <dbReference type="NCBI Taxonomy" id="676205"/>
    <lineage>
        <taxon>Bacteria</taxon>
        <taxon>Bacillati</taxon>
        <taxon>Actinomycetota</taxon>
        <taxon>Actinomycetes</taxon>
        <taxon>Kitasatosporales</taxon>
        <taxon>Streptomycetaceae</taxon>
        <taxon>Yinghuangia</taxon>
    </lineage>
</organism>
<feature type="transmembrane region" description="Helical" evidence="9">
    <location>
        <begin position="327"/>
        <end position="347"/>
    </location>
</feature>
<dbReference type="RefSeq" id="WP_345676691.1">
    <property type="nucleotide sequence ID" value="NZ_BAABHS010000012.1"/>
</dbReference>
<feature type="transmembrane region" description="Helical" evidence="9">
    <location>
        <begin position="69"/>
        <end position="88"/>
    </location>
</feature>
<feature type="transmembrane region" description="Helical" evidence="9">
    <location>
        <begin position="289"/>
        <end position="307"/>
    </location>
</feature>
<evidence type="ECO:0000313" key="11">
    <source>
        <dbReference type="EMBL" id="GAA4968914.1"/>
    </source>
</evidence>
<dbReference type="EMBL" id="BAABHS010000012">
    <property type="protein sequence ID" value="GAA4968914.1"/>
    <property type="molecule type" value="Genomic_DNA"/>
</dbReference>
<evidence type="ECO:0000256" key="4">
    <source>
        <dbReference type="ARBA" id="ARBA00022692"/>
    </source>
</evidence>
<reference evidence="12" key="1">
    <citation type="journal article" date="2019" name="Int. J. Syst. Evol. Microbiol.">
        <title>The Global Catalogue of Microorganisms (GCM) 10K type strain sequencing project: providing services to taxonomists for standard genome sequencing and annotation.</title>
        <authorList>
            <consortium name="The Broad Institute Genomics Platform"/>
            <consortium name="The Broad Institute Genome Sequencing Center for Infectious Disease"/>
            <person name="Wu L."/>
            <person name="Ma J."/>
        </authorList>
    </citation>
    <scope>NUCLEOTIDE SEQUENCE [LARGE SCALE GENOMIC DNA]</scope>
    <source>
        <strain evidence="12">JCM 17986</strain>
    </source>
</reference>
<name>A0ABP9HEH0_9ACTN</name>
<keyword evidence="7" id="KW-0046">Antibiotic resistance</keyword>
<feature type="transmembrane region" description="Helical" evidence="9">
    <location>
        <begin position="126"/>
        <end position="147"/>
    </location>
</feature>
<feature type="transmembrane region" description="Helical" evidence="9">
    <location>
        <begin position="455"/>
        <end position="477"/>
    </location>
</feature>
<feature type="transmembrane region" description="Helical" evidence="9">
    <location>
        <begin position="385"/>
        <end position="409"/>
    </location>
</feature>
<dbReference type="PRINTS" id="PR01036">
    <property type="entry name" value="TCRTETB"/>
</dbReference>
<dbReference type="PANTHER" id="PTHR42718">
    <property type="entry name" value="MAJOR FACILITATOR SUPERFAMILY MULTIDRUG TRANSPORTER MFSC"/>
    <property type="match status" value="1"/>
</dbReference>
<evidence type="ECO:0000256" key="6">
    <source>
        <dbReference type="ARBA" id="ARBA00023136"/>
    </source>
</evidence>
<protein>
    <submittedName>
        <fullName evidence="11">DHA2 family efflux MFS transporter permease subunit</fullName>
    </submittedName>
</protein>
<keyword evidence="5 9" id="KW-1133">Transmembrane helix</keyword>
<dbReference type="Proteomes" id="UP001500466">
    <property type="component" value="Unassembled WGS sequence"/>
</dbReference>
<dbReference type="Gene3D" id="1.20.1720.10">
    <property type="entry name" value="Multidrug resistance protein D"/>
    <property type="match status" value="1"/>
</dbReference>
<accession>A0ABP9HEH0</accession>
<dbReference type="Gene3D" id="1.20.1250.20">
    <property type="entry name" value="MFS general substrate transporter like domains"/>
    <property type="match status" value="1"/>
</dbReference>
<evidence type="ECO:0000256" key="2">
    <source>
        <dbReference type="ARBA" id="ARBA00022448"/>
    </source>
</evidence>
<evidence type="ECO:0000256" key="9">
    <source>
        <dbReference type="SAM" id="Phobius"/>
    </source>
</evidence>
<keyword evidence="3" id="KW-1003">Cell membrane</keyword>
<evidence type="ECO:0000256" key="5">
    <source>
        <dbReference type="ARBA" id="ARBA00022989"/>
    </source>
</evidence>
<evidence type="ECO:0000313" key="12">
    <source>
        <dbReference type="Proteomes" id="UP001500466"/>
    </source>
</evidence>
<sequence length="492" mass="49145">MDTPAAHTAHRHHTGHPHPADDPHHPAPSPRRWWVLAVLCLAQFMVVLDVTVVNVALPVMGDELGLGRAASTWVVTAYTLCFGGLMLLGGRLADTRGRRVVFLTGLAVFTAGSLGSGLAGSATALITARAAQGIGAAMLSPAALSILTTTFHGPERNKALGVWAGLGGAGAAVGVLVGGAFTDGPGWEWAFYVNVPVGIALAVAVPLLVDGGIGRSGGRIDVPGALAATAAVAALIYGLVRAGDQGWGDPGTLAAFAAGIVLAAGFVAIERSVAEPLVRLPAHGRRAVLSGNVVMLAATGLLLSFFFLSSQYMQRTLGLGAFDTGLVFLPVAVAIGLGSHLAMHVIAKHGGRPAAIAGFILAGLGALFLARVPDNGSAWANVLPGFLVASLGLGATFVAATTTALAYVAPDDAGVASGLVNTGHEFGATLGIALMSTAAASSLDARAMPMPTGGIGTAFVAAAAAAGTMAVLAGLLLPGGPPPETDRPMFAH</sequence>
<proteinExistence type="predicted"/>
<comment type="subcellular location">
    <subcellularLocation>
        <location evidence="1">Cell membrane</location>
        <topology evidence="1">Multi-pass membrane protein</topology>
    </subcellularLocation>
</comment>
<keyword evidence="12" id="KW-1185">Reference proteome</keyword>